<dbReference type="InterPro" id="IPR052772">
    <property type="entry name" value="Endo/PolyKinase_Domain-Protein"/>
</dbReference>
<dbReference type="InterPro" id="IPR036063">
    <property type="entry name" value="Smr_dom_sf"/>
</dbReference>
<dbReference type="GO" id="GO:0004519">
    <property type="term" value="F:endonuclease activity"/>
    <property type="evidence" value="ECO:0007669"/>
    <property type="project" value="TreeGrafter"/>
</dbReference>
<reference evidence="4" key="1">
    <citation type="submission" date="2010-08" db="EMBL/GenBank/DDBJ databases">
        <authorList>
            <consortium name="Caenorhabditis japonica Sequencing Consortium"/>
            <person name="Wilson R.K."/>
        </authorList>
    </citation>
    <scope>NUCLEOTIDE SEQUENCE [LARGE SCALE GENOMIC DNA]</scope>
    <source>
        <strain evidence="4">DF5081</strain>
    </source>
</reference>
<proteinExistence type="predicted"/>
<name>A0A8R1DQL5_CAEJA</name>
<dbReference type="InterPro" id="IPR027417">
    <property type="entry name" value="P-loop_NTPase"/>
</dbReference>
<protein>
    <submittedName>
        <fullName evidence="3">Smr domain-containing protein</fullName>
    </submittedName>
</protein>
<dbReference type="Gene3D" id="3.30.1370.110">
    <property type="match status" value="1"/>
</dbReference>
<dbReference type="GO" id="GO:0005634">
    <property type="term" value="C:nucleus"/>
    <property type="evidence" value="ECO:0007669"/>
    <property type="project" value="TreeGrafter"/>
</dbReference>
<evidence type="ECO:0000259" key="2">
    <source>
        <dbReference type="PROSITE" id="PS50828"/>
    </source>
</evidence>
<organism evidence="3 4">
    <name type="scientific">Caenorhabditis japonica</name>
    <dbReference type="NCBI Taxonomy" id="281687"/>
    <lineage>
        <taxon>Eukaryota</taxon>
        <taxon>Metazoa</taxon>
        <taxon>Ecdysozoa</taxon>
        <taxon>Nematoda</taxon>
        <taxon>Chromadorea</taxon>
        <taxon>Rhabditida</taxon>
        <taxon>Rhabditina</taxon>
        <taxon>Rhabditomorpha</taxon>
        <taxon>Rhabditoidea</taxon>
        <taxon>Rhabditidae</taxon>
        <taxon>Peloderinae</taxon>
        <taxon>Caenorhabditis</taxon>
    </lineage>
</organism>
<keyword evidence="4" id="KW-1185">Reference proteome</keyword>
<dbReference type="SUPFAM" id="SSF160443">
    <property type="entry name" value="SMR domain-like"/>
    <property type="match status" value="1"/>
</dbReference>
<reference evidence="3" key="2">
    <citation type="submission" date="2022-06" db="UniProtKB">
        <authorList>
            <consortium name="EnsemblMetazoa"/>
        </authorList>
    </citation>
    <scope>IDENTIFICATION</scope>
    <source>
        <strain evidence="3">DF5081</strain>
    </source>
</reference>
<dbReference type="AlphaFoldDB" id="A0A8R1DQL5"/>
<feature type="coiled-coil region" evidence="1">
    <location>
        <begin position="464"/>
        <end position="491"/>
    </location>
</feature>
<keyword evidence="1" id="KW-0175">Coiled coil</keyword>
<dbReference type="EnsemblMetazoa" id="CJA08789.1">
    <property type="protein sequence ID" value="CJA08789.1"/>
    <property type="gene ID" value="WBGene00127993"/>
</dbReference>
<evidence type="ECO:0000256" key="1">
    <source>
        <dbReference type="SAM" id="Coils"/>
    </source>
</evidence>
<dbReference type="PROSITE" id="PS50828">
    <property type="entry name" value="SMR"/>
    <property type="match status" value="1"/>
</dbReference>
<evidence type="ECO:0000313" key="3">
    <source>
        <dbReference type="EnsemblMetazoa" id="CJA08789.1"/>
    </source>
</evidence>
<feature type="domain" description="Smr" evidence="2">
    <location>
        <begin position="536"/>
        <end position="614"/>
    </location>
</feature>
<dbReference type="SMART" id="SM00463">
    <property type="entry name" value="SMR"/>
    <property type="match status" value="1"/>
</dbReference>
<accession>A0A8R1DQL5</accession>
<sequence length="614" mass="69576">MRGASGSGKSTLARQIAEKSENFQILSSDELSSQHITKNVRTSIDKDVHLIIVDAENEDCATVKKLALIGTSNNYECFVLEPTTAWKYDAEECAQRSKSGQSMDAIREKVDNILNGPISWKHLVTGGEECVEIVKYNFDYPESFSLQSPTSFASTSPTSSSQSNTVLFSMKPLETAKLTRNVCTQVEVDNISRAMANLADEKPSVCITESEVSRPLVHNPNARLDRSEQFPDLRSNGRSRYVPLITSLQDLPFAMLRAIFCKTELTTIRHQLQIHGYQGAFEMLTILGEPTSVGILPTEDSILWDEVAADESRCTSNLTIEEEMTMRRRERLSLMFIEARHSETSNDEQIAMLLQAEFDQDNYKSPQNADRRNLERLQKSFPTAPPEMLVRVFHDLTDRDFDQSREILEYQGYYYEPVASPKQKSRWSRAVASSSSSASASASFSPTSSESLHIDLRKNHFLKQNASRLNLETAQREAAEERRKMSHKNTTTCYYNRQHHNTVLVERAQRMREMMAVNIKNIDGKLRDAHHDPWHLDLHYMSVEAAKKLVADALAAVRFRMKSEKRPRNRITVITGSGNNSRSGARIKPEVVKMLREMGVPFDQYNEGCITVKA</sequence>
<dbReference type="PANTHER" id="PTHR46535">
    <property type="entry name" value="NEDD4-BINDING PROTEIN 2"/>
    <property type="match status" value="1"/>
</dbReference>
<dbReference type="PANTHER" id="PTHR46535:SF1">
    <property type="entry name" value="NEDD4-BINDING PROTEIN 2"/>
    <property type="match status" value="1"/>
</dbReference>
<dbReference type="Proteomes" id="UP000005237">
    <property type="component" value="Unassembled WGS sequence"/>
</dbReference>
<dbReference type="SUPFAM" id="SSF52540">
    <property type="entry name" value="P-loop containing nucleoside triphosphate hydrolases"/>
    <property type="match status" value="1"/>
</dbReference>
<evidence type="ECO:0000313" key="4">
    <source>
        <dbReference type="Proteomes" id="UP000005237"/>
    </source>
</evidence>
<dbReference type="Gene3D" id="3.40.50.300">
    <property type="entry name" value="P-loop containing nucleotide triphosphate hydrolases"/>
    <property type="match status" value="1"/>
</dbReference>
<dbReference type="InterPro" id="IPR002625">
    <property type="entry name" value="Smr_dom"/>
</dbReference>